<sequence>MPKRKNTSIKDYKLKSGKKRYMFQIYLGTNSNGKPIITRRRGFKSYAEAEAVFNKMSQIKPDNFVKQKQIKVAELRDLWFENYKTQVKESTANKNKQVFDNHVIPDFGNQYVDKITVAELQKWADRKAKQIVKYRDAINEFNALFEYGIRLNYVSENPLKRIIIPKKTSRPRRDTEHNVYTRDELNQFLEVAKDYGLVPYTYFKLLSATGLRKSEALALTWSDINLTAGTLSVNKTLAYGLNGKTIIQPPKSPKSKRILPISDGLKEVLIDYKRKQKIISKELFHTNKGTYLRISKPDQWLKSIYAKDHEEKAEYAKKYNLKEPQPDLRHITVHGFRHTFATLLIAETNVKPKTVQMLLGHENIQMTLDIYTHINKKNTEDAVNALKQLNI</sequence>
<evidence type="ECO:0000256" key="3">
    <source>
        <dbReference type="ARBA" id="ARBA00023125"/>
    </source>
</evidence>
<dbReference type="PANTHER" id="PTHR30349">
    <property type="entry name" value="PHAGE INTEGRASE-RELATED"/>
    <property type="match status" value="1"/>
</dbReference>
<evidence type="ECO:0000256" key="4">
    <source>
        <dbReference type="ARBA" id="ARBA00023172"/>
    </source>
</evidence>
<dbReference type="GO" id="GO:0003677">
    <property type="term" value="F:DNA binding"/>
    <property type="evidence" value="ECO:0007669"/>
    <property type="project" value="UniProtKB-KW"/>
</dbReference>
<dbReference type="Pfam" id="PF00589">
    <property type="entry name" value="Phage_integrase"/>
    <property type="match status" value="1"/>
</dbReference>
<evidence type="ECO:0000256" key="2">
    <source>
        <dbReference type="ARBA" id="ARBA00022908"/>
    </source>
</evidence>
<evidence type="ECO:0000256" key="1">
    <source>
        <dbReference type="ARBA" id="ARBA00008857"/>
    </source>
</evidence>
<dbReference type="CDD" id="cd01189">
    <property type="entry name" value="INT_ICEBs1_C_like"/>
    <property type="match status" value="1"/>
</dbReference>
<dbReference type="Pfam" id="PF14659">
    <property type="entry name" value="Phage_int_SAM_3"/>
    <property type="match status" value="1"/>
</dbReference>
<keyword evidence="3" id="KW-0238">DNA-binding</keyword>
<dbReference type="GO" id="GO:0015074">
    <property type="term" value="P:DNA integration"/>
    <property type="evidence" value="ECO:0007669"/>
    <property type="project" value="UniProtKB-KW"/>
</dbReference>
<keyword evidence="4" id="KW-0233">DNA recombination</keyword>
<dbReference type="SUPFAM" id="SSF56349">
    <property type="entry name" value="DNA breaking-rejoining enzymes"/>
    <property type="match status" value="1"/>
</dbReference>
<dbReference type="Proteomes" id="UP000094691">
    <property type="component" value="Chromosome"/>
</dbReference>
<gene>
    <name evidence="6" type="ORF">BBP16_00430</name>
</gene>
<name>A0A9W3SJW3_LACJH</name>
<evidence type="ECO:0000259" key="5">
    <source>
        <dbReference type="PROSITE" id="PS51898"/>
    </source>
</evidence>
<feature type="domain" description="Tyr recombinase" evidence="5">
    <location>
        <begin position="175"/>
        <end position="384"/>
    </location>
</feature>
<dbReference type="Gene3D" id="1.10.150.130">
    <property type="match status" value="1"/>
</dbReference>
<proteinExistence type="inferred from homology"/>
<organism evidence="6 7">
    <name type="scientific">Lactobacillus johnsonii</name>
    <dbReference type="NCBI Taxonomy" id="33959"/>
    <lineage>
        <taxon>Bacteria</taxon>
        <taxon>Bacillati</taxon>
        <taxon>Bacillota</taxon>
        <taxon>Bacilli</taxon>
        <taxon>Lactobacillales</taxon>
        <taxon>Lactobacillaceae</taxon>
        <taxon>Lactobacillus</taxon>
    </lineage>
</organism>
<dbReference type="GO" id="GO:0006310">
    <property type="term" value="P:DNA recombination"/>
    <property type="evidence" value="ECO:0007669"/>
    <property type="project" value="UniProtKB-KW"/>
</dbReference>
<dbReference type="InterPro" id="IPR050090">
    <property type="entry name" value="Tyrosine_recombinase_XerCD"/>
</dbReference>
<dbReference type="InterPro" id="IPR028259">
    <property type="entry name" value="AP2-like_int_N"/>
</dbReference>
<evidence type="ECO:0000313" key="7">
    <source>
        <dbReference type="Proteomes" id="UP000094691"/>
    </source>
</evidence>
<dbReference type="InterPro" id="IPR004107">
    <property type="entry name" value="Integrase_SAM-like_N"/>
</dbReference>
<dbReference type="Pfam" id="PF14657">
    <property type="entry name" value="Arm-DNA-bind_4"/>
    <property type="match status" value="1"/>
</dbReference>
<dbReference type="EMBL" id="CP016400">
    <property type="protein sequence ID" value="AOG25474.1"/>
    <property type="molecule type" value="Genomic_DNA"/>
</dbReference>
<dbReference type="InterPro" id="IPR002104">
    <property type="entry name" value="Integrase_catalytic"/>
</dbReference>
<evidence type="ECO:0000313" key="6">
    <source>
        <dbReference type="EMBL" id="AOG25474.1"/>
    </source>
</evidence>
<dbReference type="AlphaFoldDB" id="A0A9W3SJW3"/>
<protein>
    <submittedName>
        <fullName evidence="6">Integrase</fullName>
    </submittedName>
</protein>
<keyword evidence="2" id="KW-0229">DNA integration</keyword>
<comment type="similarity">
    <text evidence="1">Belongs to the 'phage' integrase family.</text>
</comment>
<dbReference type="InterPro" id="IPR013762">
    <property type="entry name" value="Integrase-like_cat_sf"/>
</dbReference>
<dbReference type="InterPro" id="IPR010998">
    <property type="entry name" value="Integrase_recombinase_N"/>
</dbReference>
<dbReference type="PROSITE" id="PS51898">
    <property type="entry name" value="TYR_RECOMBINASE"/>
    <property type="match status" value="1"/>
</dbReference>
<dbReference type="PANTHER" id="PTHR30349:SF64">
    <property type="entry name" value="PROPHAGE INTEGRASE INTD-RELATED"/>
    <property type="match status" value="1"/>
</dbReference>
<accession>A0A9W3SJW3</accession>
<reference evidence="6 7" key="1">
    <citation type="submission" date="2016-07" db="EMBL/GenBank/DDBJ databases">
        <title>Genome sequencing project for further understanding the molecular mechanisms of preventing non-alcoholic fatty liver disease.</title>
        <authorList>
            <person name="Wang H."/>
        </authorList>
    </citation>
    <scope>NUCLEOTIDE SEQUENCE [LARGE SCALE GENOMIC DNA]</scope>
    <source>
        <strain evidence="6 7">BS15</strain>
    </source>
</reference>
<dbReference type="Gene3D" id="1.10.443.10">
    <property type="entry name" value="Intergrase catalytic core"/>
    <property type="match status" value="1"/>
</dbReference>
<dbReference type="InterPro" id="IPR011010">
    <property type="entry name" value="DNA_brk_join_enz"/>
</dbReference>